<accession>A0A1M4PQC2</accession>
<evidence type="ECO:0000313" key="2">
    <source>
        <dbReference type="Proteomes" id="UP000245423"/>
    </source>
</evidence>
<sequence length="50" mass="6045">MKIEDFNPLWYNVFARKQIPPRKDEVLMQKIVPVKCPKCNNKDSFYVIIF</sequence>
<keyword evidence="2" id="KW-1185">Reference proteome</keyword>
<dbReference type="AlphaFoldDB" id="A0A1M4PQC2"/>
<reference evidence="1 2" key="1">
    <citation type="submission" date="2016-11" db="EMBL/GenBank/DDBJ databases">
        <authorList>
            <person name="Manzoor S."/>
        </authorList>
    </citation>
    <scope>NUCLEOTIDE SEQUENCE [LARGE SCALE GENOMIC DNA]</scope>
    <source>
        <strain evidence="1">Clostridium ultunense strain Esp</strain>
    </source>
</reference>
<protein>
    <submittedName>
        <fullName evidence="1">Uncharacterized protein</fullName>
    </submittedName>
</protein>
<proteinExistence type="predicted"/>
<gene>
    <name evidence="1" type="ORF">CUESP1_2329</name>
</gene>
<dbReference type="EMBL" id="LT669839">
    <property type="protein sequence ID" value="SHD77683.1"/>
    <property type="molecule type" value="Genomic_DNA"/>
</dbReference>
<organism evidence="1 2">
    <name type="scientific">[Clostridium] ultunense Esp</name>
    <dbReference type="NCBI Taxonomy" id="1288971"/>
    <lineage>
        <taxon>Bacteria</taxon>
        <taxon>Bacillati</taxon>
        <taxon>Bacillota</taxon>
        <taxon>Tissierellia</taxon>
        <taxon>Tissierellales</taxon>
        <taxon>Tepidimicrobiaceae</taxon>
        <taxon>Schnuerera</taxon>
    </lineage>
</organism>
<name>A0A1M4PQC2_9FIRM</name>
<dbReference type="Proteomes" id="UP000245423">
    <property type="component" value="Chromosome 1"/>
</dbReference>
<evidence type="ECO:0000313" key="1">
    <source>
        <dbReference type="EMBL" id="SHD77683.1"/>
    </source>
</evidence>